<dbReference type="AlphaFoldDB" id="A0A427YTQ0"/>
<evidence type="ECO:0000259" key="2">
    <source>
        <dbReference type="Pfam" id="PF00149"/>
    </source>
</evidence>
<dbReference type="Pfam" id="PF00149">
    <property type="entry name" value="Metallophos"/>
    <property type="match status" value="1"/>
</dbReference>
<dbReference type="OrthoDB" id="5976022at2759"/>
<dbReference type="Gene3D" id="3.60.21.10">
    <property type="match status" value="1"/>
</dbReference>
<proteinExistence type="predicted"/>
<dbReference type="Proteomes" id="UP000279259">
    <property type="component" value="Unassembled WGS sequence"/>
</dbReference>
<dbReference type="PANTHER" id="PTHR46546:SF4">
    <property type="entry name" value="SHEWANELLA-LIKE PROTEIN PHOSPHATASE 1"/>
    <property type="match status" value="1"/>
</dbReference>
<dbReference type="EMBL" id="RSCD01000002">
    <property type="protein sequence ID" value="RSH94371.1"/>
    <property type="molecule type" value="Genomic_DNA"/>
</dbReference>
<dbReference type="PANTHER" id="PTHR46546">
    <property type="entry name" value="SHEWANELLA-LIKE PROTEIN PHOSPHATASE 1"/>
    <property type="match status" value="1"/>
</dbReference>
<gene>
    <name evidence="3" type="ORF">EHS25_004174</name>
</gene>
<sequence>MLTRAQWSLLASVTAAAIWLVFLRAAPTPASSNGPSPAPGKHAFRQRLIAVDIDNAQKVLRMASIVDDKARWIGGTDILVQTGDIVDRGAHAYDVYKMMQRLRGEAHAAGGQVVSILGNHEVMNAIGDWRYVTQSDIKRFGSTDVRQRDLSVEGWLGQEWIANYSSTALVAISPYANSPTYSFTHGSLRPSFPHLLPYPDMINQLGRSLLSRALTPPLAAPYPPNPYSGLPKGSSDAELELYASGDRIGGEALQR</sequence>
<evidence type="ECO:0000256" key="1">
    <source>
        <dbReference type="SAM" id="SignalP"/>
    </source>
</evidence>
<dbReference type="SUPFAM" id="SSF56300">
    <property type="entry name" value="Metallo-dependent phosphatases"/>
    <property type="match status" value="1"/>
</dbReference>
<accession>A0A427YTQ0</accession>
<dbReference type="STRING" id="1890683.A0A427YTQ0"/>
<dbReference type="GO" id="GO:0016787">
    <property type="term" value="F:hydrolase activity"/>
    <property type="evidence" value="ECO:0007669"/>
    <property type="project" value="InterPro"/>
</dbReference>
<keyword evidence="1" id="KW-0732">Signal</keyword>
<organism evidence="3 4">
    <name type="scientific">Saitozyma podzolica</name>
    <dbReference type="NCBI Taxonomy" id="1890683"/>
    <lineage>
        <taxon>Eukaryota</taxon>
        <taxon>Fungi</taxon>
        <taxon>Dikarya</taxon>
        <taxon>Basidiomycota</taxon>
        <taxon>Agaricomycotina</taxon>
        <taxon>Tremellomycetes</taxon>
        <taxon>Tremellales</taxon>
        <taxon>Trimorphomycetaceae</taxon>
        <taxon>Saitozyma</taxon>
    </lineage>
</organism>
<feature type="domain" description="Calcineurin-like phosphoesterase" evidence="2">
    <location>
        <begin position="74"/>
        <end position="203"/>
    </location>
</feature>
<comment type="caution">
    <text evidence="3">The sequence shown here is derived from an EMBL/GenBank/DDBJ whole genome shotgun (WGS) entry which is preliminary data.</text>
</comment>
<feature type="signal peptide" evidence="1">
    <location>
        <begin position="1"/>
        <end position="25"/>
    </location>
</feature>
<evidence type="ECO:0000313" key="3">
    <source>
        <dbReference type="EMBL" id="RSH94371.1"/>
    </source>
</evidence>
<keyword evidence="4" id="KW-1185">Reference proteome</keyword>
<name>A0A427YTQ0_9TREE</name>
<protein>
    <recommendedName>
        <fullName evidence="2">Calcineurin-like phosphoesterase domain-containing protein</fullName>
    </recommendedName>
</protein>
<reference evidence="3 4" key="1">
    <citation type="submission" date="2018-11" db="EMBL/GenBank/DDBJ databases">
        <title>Genome sequence of Saitozyma podzolica DSM 27192.</title>
        <authorList>
            <person name="Aliyu H."/>
            <person name="Gorte O."/>
            <person name="Ochsenreither K."/>
        </authorList>
    </citation>
    <scope>NUCLEOTIDE SEQUENCE [LARGE SCALE GENOMIC DNA]</scope>
    <source>
        <strain evidence="3 4">DSM 27192</strain>
    </source>
</reference>
<dbReference type="InterPro" id="IPR004843">
    <property type="entry name" value="Calcineurin-like_PHP"/>
</dbReference>
<dbReference type="InterPro" id="IPR029052">
    <property type="entry name" value="Metallo-depent_PP-like"/>
</dbReference>
<feature type="chain" id="PRO_5019469360" description="Calcineurin-like phosphoesterase domain-containing protein" evidence="1">
    <location>
        <begin position="26"/>
        <end position="255"/>
    </location>
</feature>
<evidence type="ECO:0000313" key="4">
    <source>
        <dbReference type="Proteomes" id="UP000279259"/>
    </source>
</evidence>